<dbReference type="Pfam" id="PF22617">
    <property type="entry name" value="HCS_D2"/>
    <property type="match status" value="1"/>
</dbReference>
<keyword evidence="8" id="KW-0100">Branched-chain amino acid biosynthesis</keyword>
<dbReference type="RefSeq" id="WP_066330817.1">
    <property type="nucleotide sequence ID" value="NZ_CP017688.1"/>
</dbReference>
<organism evidence="11 12">
    <name type="scientific">Flavobacterium crassostreae</name>
    <dbReference type="NCBI Taxonomy" id="1763534"/>
    <lineage>
        <taxon>Bacteria</taxon>
        <taxon>Pseudomonadati</taxon>
        <taxon>Bacteroidota</taxon>
        <taxon>Flavobacteriia</taxon>
        <taxon>Flavobacteriales</taxon>
        <taxon>Flavobacteriaceae</taxon>
        <taxon>Flavobacterium</taxon>
    </lineage>
</organism>
<dbReference type="GO" id="GO:0003852">
    <property type="term" value="F:2-isopropylmalate synthase activity"/>
    <property type="evidence" value="ECO:0007669"/>
    <property type="project" value="UniProtKB-EC"/>
</dbReference>
<dbReference type="InterPro" id="IPR054691">
    <property type="entry name" value="LeuA/HCS_post-cat"/>
</dbReference>
<dbReference type="SUPFAM" id="SSF51569">
    <property type="entry name" value="Aldolase"/>
    <property type="match status" value="1"/>
</dbReference>
<dbReference type="FunFam" id="1.10.238.260:FF:000001">
    <property type="entry name" value="2-isopropylmalate synthase"/>
    <property type="match status" value="1"/>
</dbReference>
<comment type="pathway">
    <text evidence="1">Amino-acid biosynthesis; L-leucine biosynthesis; L-leucine from 3-methyl-2-oxobutanoate: step 1/4.</text>
</comment>
<dbReference type="PANTHER" id="PTHR10277:SF9">
    <property type="entry name" value="2-ISOPROPYLMALATE SYNTHASE 1, CHLOROPLASTIC-RELATED"/>
    <property type="match status" value="1"/>
</dbReference>
<dbReference type="NCBIfam" id="NF002086">
    <property type="entry name" value="PRK00915.1-3"/>
    <property type="match status" value="1"/>
</dbReference>
<proteinExistence type="inferred from homology"/>
<evidence type="ECO:0000256" key="3">
    <source>
        <dbReference type="ARBA" id="ARBA00012973"/>
    </source>
</evidence>
<keyword evidence="6 9" id="KW-0808">Transferase</keyword>
<dbReference type="PROSITE" id="PS50991">
    <property type="entry name" value="PYR_CT"/>
    <property type="match status" value="1"/>
</dbReference>
<dbReference type="CDD" id="cd07940">
    <property type="entry name" value="DRE_TIM_IPMS"/>
    <property type="match status" value="1"/>
</dbReference>
<protein>
    <recommendedName>
        <fullName evidence="3">2-isopropylmalate synthase</fullName>
        <ecNumber evidence="3">2.3.3.13</ecNumber>
    </recommendedName>
</protein>
<dbReference type="FunFam" id="3.20.20.70:FF:000010">
    <property type="entry name" value="2-isopropylmalate synthase"/>
    <property type="match status" value="1"/>
</dbReference>
<dbReference type="PANTHER" id="PTHR10277">
    <property type="entry name" value="HOMOCITRATE SYNTHASE-RELATED"/>
    <property type="match status" value="1"/>
</dbReference>
<evidence type="ECO:0000256" key="6">
    <source>
        <dbReference type="ARBA" id="ARBA00022679"/>
    </source>
</evidence>
<evidence type="ECO:0000256" key="7">
    <source>
        <dbReference type="ARBA" id="ARBA00023211"/>
    </source>
</evidence>
<dbReference type="AlphaFoldDB" id="A0A1B9EA66"/>
<reference evidence="11 12" key="1">
    <citation type="submission" date="2016-03" db="EMBL/GenBank/DDBJ databases">
        <authorList>
            <person name="Ploux O."/>
        </authorList>
    </citation>
    <scope>NUCLEOTIDE SEQUENCE [LARGE SCALE GENOMIC DNA]</scope>
    <source>
        <strain evidence="11 12">LPB0076</strain>
    </source>
</reference>
<comment type="similarity">
    <text evidence="2">Belongs to the alpha-IPM synthase/homocitrate synthase family. LeuA type 1 subfamily.</text>
</comment>
<dbReference type="Pfam" id="PF00682">
    <property type="entry name" value="HMGL-like"/>
    <property type="match status" value="1"/>
</dbReference>
<dbReference type="Gene3D" id="1.10.238.260">
    <property type="match status" value="1"/>
</dbReference>
<evidence type="ECO:0000256" key="8">
    <source>
        <dbReference type="ARBA" id="ARBA00023304"/>
    </source>
</evidence>
<evidence type="ECO:0000256" key="5">
    <source>
        <dbReference type="ARBA" id="ARBA00022605"/>
    </source>
</evidence>
<keyword evidence="4" id="KW-0432">Leucine biosynthesis</keyword>
<dbReference type="InterPro" id="IPR013785">
    <property type="entry name" value="Aldolase_TIM"/>
</dbReference>
<evidence type="ECO:0000256" key="1">
    <source>
        <dbReference type="ARBA" id="ARBA00004689"/>
    </source>
</evidence>
<dbReference type="InterPro" id="IPR000891">
    <property type="entry name" value="PYR_CT"/>
</dbReference>
<dbReference type="Proteomes" id="UP000093510">
    <property type="component" value="Unassembled WGS sequence"/>
</dbReference>
<gene>
    <name evidence="11" type="ORF">LPBF_00140</name>
</gene>
<dbReference type="GO" id="GO:0009098">
    <property type="term" value="P:L-leucine biosynthetic process"/>
    <property type="evidence" value="ECO:0007669"/>
    <property type="project" value="UniProtKB-KW"/>
</dbReference>
<dbReference type="InterPro" id="IPR050073">
    <property type="entry name" value="2-IPM_HCS-like"/>
</dbReference>
<evidence type="ECO:0000256" key="9">
    <source>
        <dbReference type="RuleBase" id="RU003523"/>
    </source>
</evidence>
<keyword evidence="5" id="KW-0028">Amino-acid biosynthesis</keyword>
<feature type="domain" description="Pyruvate carboxyltransferase" evidence="10">
    <location>
        <begin position="6"/>
        <end position="267"/>
    </location>
</feature>
<dbReference type="STRING" id="1763534.GCA_001831475_01921"/>
<name>A0A1B9EA66_9FLAO</name>
<dbReference type="EC" id="2.3.3.13" evidence="3"/>
<dbReference type="OrthoDB" id="9804858at2"/>
<accession>A0A1B9EA66</accession>
<dbReference type="PROSITE" id="PS00815">
    <property type="entry name" value="AIPM_HOMOCIT_SYNTH_1"/>
    <property type="match status" value="1"/>
</dbReference>
<comment type="caution">
    <text evidence="11">The sequence shown here is derived from an EMBL/GenBank/DDBJ whole genome shotgun (WGS) entry which is preliminary data.</text>
</comment>
<sequence>MNREKVQIFDTTLRDGEQVPGCKLDTKQKLLIANRLDQMGVDVIEAGFPVSSPGDFLSVTEISKLVKNATVCGLTRAVEKDIDVAAAALKYAKKPRIHTGIGTSESHIKHKLNTTREDIIARAKFAVAHAKSYVEDVEFYAEDAGRTDNEFLARVCEEVIKSGATVLNIPDTTGYCLPEEYGAKIKYLKENVKGIDHVTLSCHCHNDLGMATANSIAGATNGARQIECTINGIGERAGNTALEEVVMIFKQHPYLNLYTDIDTKQLNEMSRLVSESMGMLVQPNKAIVGANAFAHSSGIHQDGVIKNRATYEIMDPLDVGVNESSIILTARSGRAALAYRAKKVGYELTKVQLDLVYIEFLKFADIKKEVVDDDIHQIIEACKTISV</sequence>
<dbReference type="Gene3D" id="3.20.20.70">
    <property type="entry name" value="Aldolase class I"/>
    <property type="match status" value="1"/>
</dbReference>
<evidence type="ECO:0000313" key="11">
    <source>
        <dbReference type="EMBL" id="OCB78832.1"/>
    </source>
</evidence>
<evidence type="ECO:0000313" key="12">
    <source>
        <dbReference type="Proteomes" id="UP000093510"/>
    </source>
</evidence>
<keyword evidence="7" id="KW-0464">Manganese</keyword>
<evidence type="ECO:0000256" key="4">
    <source>
        <dbReference type="ARBA" id="ARBA00022430"/>
    </source>
</evidence>
<dbReference type="PROSITE" id="PS00816">
    <property type="entry name" value="AIPM_HOMOCIT_SYNTH_2"/>
    <property type="match status" value="1"/>
</dbReference>
<keyword evidence="12" id="KW-1185">Reference proteome</keyword>
<dbReference type="InterPro" id="IPR002034">
    <property type="entry name" value="AIPM/Hcit_synth_CS"/>
</dbReference>
<evidence type="ECO:0000259" key="10">
    <source>
        <dbReference type="PROSITE" id="PS50991"/>
    </source>
</evidence>
<evidence type="ECO:0000256" key="2">
    <source>
        <dbReference type="ARBA" id="ARBA00009396"/>
    </source>
</evidence>
<dbReference type="EMBL" id="LVEP01000001">
    <property type="protein sequence ID" value="OCB78832.1"/>
    <property type="molecule type" value="Genomic_DNA"/>
</dbReference>